<feature type="region of interest" description="Disordered" evidence="1">
    <location>
        <begin position="1"/>
        <end position="31"/>
    </location>
</feature>
<feature type="compositionally biased region" description="Basic and acidic residues" evidence="1">
    <location>
        <begin position="1"/>
        <end position="12"/>
    </location>
</feature>
<comment type="caution">
    <text evidence="2">The sequence shown here is derived from an EMBL/GenBank/DDBJ whole genome shotgun (WGS) entry which is preliminary data.</text>
</comment>
<gene>
    <name evidence="2" type="ORF">PXEA_LOCUS37497</name>
</gene>
<feature type="non-terminal residue" evidence="2">
    <location>
        <position position="52"/>
    </location>
</feature>
<sequence length="52" mass="5853">MPDDLRASEPRAPRAHGPRSTGPSDPFARSLFDRPACWPIDEQAEFMSIRVN</sequence>
<dbReference type="Proteomes" id="UP000784294">
    <property type="component" value="Unassembled WGS sequence"/>
</dbReference>
<organism evidence="2 3">
    <name type="scientific">Protopolystoma xenopodis</name>
    <dbReference type="NCBI Taxonomy" id="117903"/>
    <lineage>
        <taxon>Eukaryota</taxon>
        <taxon>Metazoa</taxon>
        <taxon>Spiralia</taxon>
        <taxon>Lophotrochozoa</taxon>
        <taxon>Platyhelminthes</taxon>
        <taxon>Monogenea</taxon>
        <taxon>Polyopisthocotylea</taxon>
        <taxon>Polystomatidea</taxon>
        <taxon>Polystomatidae</taxon>
        <taxon>Protopolystoma</taxon>
    </lineage>
</organism>
<dbReference type="AlphaFoldDB" id="A0A448XSP1"/>
<keyword evidence="3" id="KW-1185">Reference proteome</keyword>
<name>A0A448XSP1_9PLAT</name>
<accession>A0A448XSP1</accession>
<evidence type="ECO:0000256" key="1">
    <source>
        <dbReference type="SAM" id="MobiDB-lite"/>
    </source>
</evidence>
<dbReference type="EMBL" id="CAAALY010288807">
    <property type="protein sequence ID" value="VEL44057.1"/>
    <property type="molecule type" value="Genomic_DNA"/>
</dbReference>
<proteinExistence type="predicted"/>
<evidence type="ECO:0000313" key="3">
    <source>
        <dbReference type="Proteomes" id="UP000784294"/>
    </source>
</evidence>
<protein>
    <submittedName>
        <fullName evidence="2">Uncharacterized protein</fullName>
    </submittedName>
</protein>
<evidence type="ECO:0000313" key="2">
    <source>
        <dbReference type="EMBL" id="VEL44057.1"/>
    </source>
</evidence>
<reference evidence="2" key="1">
    <citation type="submission" date="2018-11" db="EMBL/GenBank/DDBJ databases">
        <authorList>
            <consortium name="Pathogen Informatics"/>
        </authorList>
    </citation>
    <scope>NUCLEOTIDE SEQUENCE</scope>
</reference>